<gene>
    <name evidence="1" type="ORF">CROQUDRAFT_85470</name>
</gene>
<dbReference type="EMBL" id="MU167208">
    <property type="protein sequence ID" value="KAG0152390.1"/>
    <property type="molecule type" value="Genomic_DNA"/>
</dbReference>
<dbReference type="Proteomes" id="UP000886653">
    <property type="component" value="Unassembled WGS sequence"/>
</dbReference>
<protein>
    <submittedName>
        <fullName evidence="1">Uncharacterized protein</fullName>
    </submittedName>
</protein>
<accession>A0A9P6NZT1</accession>
<comment type="caution">
    <text evidence="1">The sequence shown here is derived from an EMBL/GenBank/DDBJ whole genome shotgun (WGS) entry which is preliminary data.</text>
</comment>
<sequence>MSLWGELVVYSTLQTNCSPSIAIQKCSPISVFAPYLKGHYHPPTLNRFKPWGCLAYVNSPENASKLGPTAKQMRIVVSSDVKFDETSYPAAKHQESNSHSLVNSSFPYSLLHENIPEEDDASIPLQISITSSQKTPLTHQHIQSRPVLVKIPVDHEIEIDTPVNPTERSMIKQTENSLEHQPPPCRSMRMHTEPERYSFIAHKDLNDENDNPSFTVVMRGANKMQWRKAMQDEFDSFTEHNVGTLVDPPPDTNIYGIDFLDTYASVGRADSMRILMALTPSE</sequence>
<evidence type="ECO:0000313" key="1">
    <source>
        <dbReference type="EMBL" id="KAG0152390.1"/>
    </source>
</evidence>
<dbReference type="OrthoDB" id="2506833at2759"/>
<evidence type="ECO:0000313" key="2">
    <source>
        <dbReference type="Proteomes" id="UP000886653"/>
    </source>
</evidence>
<keyword evidence="2" id="KW-1185">Reference proteome</keyword>
<organism evidence="1 2">
    <name type="scientific">Cronartium quercuum f. sp. fusiforme G11</name>
    <dbReference type="NCBI Taxonomy" id="708437"/>
    <lineage>
        <taxon>Eukaryota</taxon>
        <taxon>Fungi</taxon>
        <taxon>Dikarya</taxon>
        <taxon>Basidiomycota</taxon>
        <taxon>Pucciniomycotina</taxon>
        <taxon>Pucciniomycetes</taxon>
        <taxon>Pucciniales</taxon>
        <taxon>Coleosporiaceae</taxon>
        <taxon>Cronartium</taxon>
    </lineage>
</organism>
<name>A0A9P6NZT1_9BASI</name>
<reference evidence="1" key="1">
    <citation type="submission" date="2013-11" db="EMBL/GenBank/DDBJ databases">
        <title>Genome sequence of the fusiform rust pathogen reveals effectors for host alternation and coevolution with pine.</title>
        <authorList>
            <consortium name="DOE Joint Genome Institute"/>
            <person name="Smith K."/>
            <person name="Pendleton A."/>
            <person name="Kubisiak T."/>
            <person name="Anderson C."/>
            <person name="Salamov A."/>
            <person name="Aerts A."/>
            <person name="Riley R."/>
            <person name="Clum A."/>
            <person name="Lindquist E."/>
            <person name="Ence D."/>
            <person name="Campbell M."/>
            <person name="Kronenberg Z."/>
            <person name="Feau N."/>
            <person name="Dhillon B."/>
            <person name="Hamelin R."/>
            <person name="Burleigh J."/>
            <person name="Smith J."/>
            <person name="Yandell M."/>
            <person name="Nelson C."/>
            <person name="Grigoriev I."/>
            <person name="Davis J."/>
        </authorList>
    </citation>
    <scope>NUCLEOTIDE SEQUENCE</scope>
    <source>
        <strain evidence="1">G11</strain>
    </source>
</reference>
<proteinExistence type="predicted"/>
<dbReference type="AlphaFoldDB" id="A0A9P6NZT1"/>